<evidence type="ECO:0000256" key="1">
    <source>
        <dbReference type="ARBA" id="ARBA00001936"/>
    </source>
</evidence>
<keyword evidence="5" id="KW-0227">DNA damage</keyword>
<feature type="domain" description="Endonuclease/exonuclease/phosphatase" evidence="10">
    <location>
        <begin position="87"/>
        <end position="289"/>
    </location>
</feature>
<comment type="cofactor">
    <cofactor evidence="2">
        <name>Mg(2+)</name>
        <dbReference type="ChEBI" id="CHEBI:18420"/>
    </cofactor>
</comment>
<dbReference type="InterPro" id="IPR036691">
    <property type="entry name" value="Endo/exonu/phosph_ase_sf"/>
</dbReference>
<name>A0A895XWM1_9ACTN</name>
<evidence type="ECO:0000256" key="2">
    <source>
        <dbReference type="ARBA" id="ARBA00001946"/>
    </source>
</evidence>
<feature type="transmembrane region" description="Helical" evidence="9">
    <location>
        <begin position="32"/>
        <end position="49"/>
    </location>
</feature>
<dbReference type="EMBL" id="CP070496">
    <property type="protein sequence ID" value="QSB06906.1"/>
    <property type="molecule type" value="Genomic_DNA"/>
</dbReference>
<dbReference type="AlphaFoldDB" id="A0A895XWM1"/>
<dbReference type="Pfam" id="PF03372">
    <property type="entry name" value="Exo_endo_phos"/>
    <property type="match status" value="1"/>
</dbReference>
<reference evidence="11" key="1">
    <citation type="submission" date="2021-02" db="EMBL/GenBank/DDBJ databases">
        <title>Natronoglycomyces albus gen. nov., sp. nov, a haloalkaliphilic actinobacterium from a soda solonchak soil.</title>
        <authorList>
            <person name="Sorokin D.Y."/>
            <person name="Khijniak T.V."/>
            <person name="Zakharycheva A.P."/>
            <person name="Boueva O.V."/>
            <person name="Ariskina E.V."/>
            <person name="Hahnke R.L."/>
            <person name="Bunk B."/>
            <person name="Sproer C."/>
            <person name="Schumann P."/>
            <person name="Evtushenko L.I."/>
            <person name="Kublanov I.V."/>
        </authorList>
    </citation>
    <scope>NUCLEOTIDE SEQUENCE</scope>
    <source>
        <strain evidence="11">DSM 106290</strain>
    </source>
</reference>
<dbReference type="KEGG" id="nav:JQS30_01150"/>
<keyword evidence="12" id="KW-1185">Reference proteome</keyword>
<dbReference type="GO" id="GO:0016787">
    <property type="term" value="F:hydrolase activity"/>
    <property type="evidence" value="ECO:0007669"/>
    <property type="project" value="UniProtKB-KW"/>
</dbReference>
<evidence type="ECO:0000256" key="7">
    <source>
        <dbReference type="ARBA" id="ARBA00022842"/>
    </source>
</evidence>
<evidence type="ECO:0000256" key="4">
    <source>
        <dbReference type="ARBA" id="ARBA00022723"/>
    </source>
</evidence>
<evidence type="ECO:0000259" key="10">
    <source>
        <dbReference type="Pfam" id="PF03372"/>
    </source>
</evidence>
<sequence>MTILSVLLLCLFVFHRHLPNRAWNLGSLVETFLPWFGLAIIPLLVWAALKRNVVTIVVAILPGLVWAYMYGPLLPDKSEGPGDFRVLSHNVEDINPNPEETARHVRDANADVVALVEITSEAMPTYRDVLAEQYPYTADYGTVALWSKYPISVSEPVDIGIDWTRAFRATVQVEGIDVSIYVAHLLSVRLMPDEGFTIDQRNRTAQMLGDAIEADAYDRVILMGDLNGTMQDKTLAPITYQMRSAHASAGRGFGFTWPSSFPVARIDQILYRGLEATDAQVLSQTGSDHLPVQADFNL</sequence>
<keyword evidence="9" id="KW-0812">Transmembrane</keyword>
<evidence type="ECO:0000256" key="5">
    <source>
        <dbReference type="ARBA" id="ARBA00022763"/>
    </source>
</evidence>
<protein>
    <submittedName>
        <fullName evidence="11">Endonuclease/exonuclease/phosphatase family protein</fullName>
    </submittedName>
</protein>
<keyword evidence="11" id="KW-0255">Endonuclease</keyword>
<dbReference type="GO" id="GO:0004519">
    <property type="term" value="F:endonuclease activity"/>
    <property type="evidence" value="ECO:0007669"/>
    <property type="project" value="UniProtKB-KW"/>
</dbReference>
<dbReference type="Gene3D" id="3.60.10.10">
    <property type="entry name" value="Endonuclease/exonuclease/phosphatase"/>
    <property type="match status" value="1"/>
</dbReference>
<keyword evidence="8" id="KW-0234">DNA repair</keyword>
<dbReference type="PANTHER" id="PTHR15822:SF4">
    <property type="entry name" value="TYROSYL-DNA PHOSPHODIESTERASE 2"/>
    <property type="match status" value="1"/>
</dbReference>
<dbReference type="PANTHER" id="PTHR15822">
    <property type="entry name" value="TRAF AND TNF RECEPTOR-ASSOCIATED PROTEIN"/>
    <property type="match status" value="1"/>
</dbReference>
<evidence type="ECO:0000313" key="11">
    <source>
        <dbReference type="EMBL" id="QSB06906.1"/>
    </source>
</evidence>
<accession>A0A895XWM1</accession>
<keyword evidence="7" id="KW-0460">Magnesium</keyword>
<organism evidence="11 12">
    <name type="scientific">Natronoglycomyces albus</name>
    <dbReference type="NCBI Taxonomy" id="2811108"/>
    <lineage>
        <taxon>Bacteria</taxon>
        <taxon>Bacillati</taxon>
        <taxon>Actinomycetota</taxon>
        <taxon>Actinomycetes</taxon>
        <taxon>Glycomycetales</taxon>
        <taxon>Glycomycetaceae</taxon>
        <taxon>Natronoglycomyces</taxon>
    </lineage>
</organism>
<keyword evidence="3" id="KW-0540">Nuclease</keyword>
<keyword evidence="4" id="KW-0479">Metal-binding</keyword>
<dbReference type="SUPFAM" id="SSF56219">
    <property type="entry name" value="DNase I-like"/>
    <property type="match status" value="1"/>
</dbReference>
<feature type="transmembrane region" description="Helical" evidence="9">
    <location>
        <begin position="54"/>
        <end position="71"/>
    </location>
</feature>
<gene>
    <name evidence="11" type="ORF">JQS30_01150</name>
</gene>
<dbReference type="GO" id="GO:0006281">
    <property type="term" value="P:DNA repair"/>
    <property type="evidence" value="ECO:0007669"/>
    <property type="project" value="UniProtKB-KW"/>
</dbReference>
<keyword evidence="6" id="KW-0378">Hydrolase</keyword>
<dbReference type="InterPro" id="IPR051547">
    <property type="entry name" value="TDP2-like"/>
</dbReference>
<dbReference type="InterPro" id="IPR005135">
    <property type="entry name" value="Endo/exonuclease/phosphatase"/>
</dbReference>
<dbReference type="GO" id="GO:0046872">
    <property type="term" value="F:metal ion binding"/>
    <property type="evidence" value="ECO:0007669"/>
    <property type="project" value="UniProtKB-KW"/>
</dbReference>
<evidence type="ECO:0000256" key="6">
    <source>
        <dbReference type="ARBA" id="ARBA00022801"/>
    </source>
</evidence>
<keyword evidence="9" id="KW-0472">Membrane</keyword>
<evidence type="ECO:0000256" key="8">
    <source>
        <dbReference type="ARBA" id="ARBA00023204"/>
    </source>
</evidence>
<evidence type="ECO:0000256" key="3">
    <source>
        <dbReference type="ARBA" id="ARBA00022722"/>
    </source>
</evidence>
<evidence type="ECO:0000313" key="12">
    <source>
        <dbReference type="Proteomes" id="UP000662939"/>
    </source>
</evidence>
<proteinExistence type="predicted"/>
<evidence type="ECO:0000256" key="9">
    <source>
        <dbReference type="SAM" id="Phobius"/>
    </source>
</evidence>
<dbReference type="Proteomes" id="UP000662939">
    <property type="component" value="Chromosome"/>
</dbReference>
<comment type="cofactor">
    <cofactor evidence="1">
        <name>Mn(2+)</name>
        <dbReference type="ChEBI" id="CHEBI:29035"/>
    </cofactor>
</comment>
<keyword evidence="9" id="KW-1133">Transmembrane helix</keyword>